<feature type="non-terminal residue" evidence="1">
    <location>
        <position position="1"/>
    </location>
</feature>
<accession>A0AAN5I938</accession>
<proteinExistence type="predicted"/>
<protein>
    <submittedName>
        <fullName evidence="1">Uncharacterized protein</fullName>
    </submittedName>
</protein>
<comment type="caution">
    <text evidence="1">The sequence shown here is derived from an EMBL/GenBank/DDBJ whole genome shotgun (WGS) entry which is preliminary data.</text>
</comment>
<reference evidence="2" key="1">
    <citation type="submission" date="2022-10" db="EMBL/GenBank/DDBJ databases">
        <title>Genome assembly of Pristionchus species.</title>
        <authorList>
            <person name="Yoshida K."/>
            <person name="Sommer R.J."/>
        </authorList>
    </citation>
    <scope>NUCLEOTIDE SEQUENCE [LARGE SCALE GENOMIC DNA]</scope>
    <source>
        <strain evidence="2">RS5460</strain>
    </source>
</reference>
<evidence type="ECO:0000313" key="1">
    <source>
        <dbReference type="EMBL" id="GMR57208.1"/>
    </source>
</evidence>
<keyword evidence="2" id="KW-1185">Reference proteome</keyword>
<gene>
    <name evidence="1" type="ORF">PMAYCL1PPCAC_27403</name>
</gene>
<dbReference type="EMBL" id="BTRK01000006">
    <property type="protein sequence ID" value="GMR57208.1"/>
    <property type="molecule type" value="Genomic_DNA"/>
</dbReference>
<sequence>SLDCGRMEDKDLSVLQSVDCLACVFSRALEGMAIIMKNSEPCRIQRALRSLDLERSNCLQFENSEEPSLRS</sequence>
<evidence type="ECO:0000313" key="2">
    <source>
        <dbReference type="Proteomes" id="UP001328107"/>
    </source>
</evidence>
<organism evidence="1 2">
    <name type="scientific">Pristionchus mayeri</name>
    <dbReference type="NCBI Taxonomy" id="1317129"/>
    <lineage>
        <taxon>Eukaryota</taxon>
        <taxon>Metazoa</taxon>
        <taxon>Ecdysozoa</taxon>
        <taxon>Nematoda</taxon>
        <taxon>Chromadorea</taxon>
        <taxon>Rhabditida</taxon>
        <taxon>Rhabditina</taxon>
        <taxon>Diplogasteromorpha</taxon>
        <taxon>Diplogasteroidea</taxon>
        <taxon>Neodiplogasteridae</taxon>
        <taxon>Pristionchus</taxon>
    </lineage>
</organism>
<dbReference type="Proteomes" id="UP001328107">
    <property type="component" value="Unassembled WGS sequence"/>
</dbReference>
<dbReference type="AlphaFoldDB" id="A0AAN5I938"/>
<name>A0AAN5I938_9BILA</name>
<feature type="non-terminal residue" evidence="1">
    <location>
        <position position="71"/>
    </location>
</feature>